<accession>A0A016VV20</accession>
<comment type="caution">
    <text evidence="2">The sequence shown here is derived from an EMBL/GenBank/DDBJ whole genome shotgun (WGS) entry which is preliminary data.</text>
</comment>
<dbReference type="Proteomes" id="UP000024635">
    <property type="component" value="Unassembled WGS sequence"/>
</dbReference>
<evidence type="ECO:0000313" key="3">
    <source>
        <dbReference type="Proteomes" id="UP000024635"/>
    </source>
</evidence>
<sequence length="278" mass="30807">MSIKNFCGDLPIEKLEPSETVEPSSGSEQPPSLSPEQCDAAPGCIKEEAEWSTEYVIEQDYSCHESYVVIKTENPSVPPSPSYEMTAEDHDWDAIVKTEVDADYADSDEQFSYVSSLSTCRDNSAMDDVIIKSDPYLFDNSSVKSESAEHIEEQPSIGSNSIPEDCFHEDVTVGAEEVVTQVPASRGRRGKKRKSNARPKQAKSARVRTSRRSYLPTMFGVRIHFTVSHRGEHARACGLVGAGMEKVAARPSSCHELMCSSQQLSIPNLRRKARVAQW</sequence>
<feature type="compositionally biased region" description="Basic residues" evidence="1">
    <location>
        <begin position="186"/>
        <end position="209"/>
    </location>
</feature>
<evidence type="ECO:0000313" key="2">
    <source>
        <dbReference type="EMBL" id="EYC31444.1"/>
    </source>
</evidence>
<feature type="region of interest" description="Disordered" evidence="1">
    <location>
        <begin position="182"/>
        <end position="209"/>
    </location>
</feature>
<feature type="region of interest" description="Disordered" evidence="1">
    <location>
        <begin position="1"/>
        <end position="40"/>
    </location>
</feature>
<protein>
    <submittedName>
        <fullName evidence="2">Uncharacterized protein</fullName>
    </submittedName>
</protein>
<reference evidence="3" key="1">
    <citation type="journal article" date="2015" name="Nat. Genet.">
        <title>The genome and transcriptome of the zoonotic hookworm Ancylostoma ceylanicum identify infection-specific gene families.</title>
        <authorList>
            <person name="Schwarz E.M."/>
            <person name="Hu Y."/>
            <person name="Antoshechkin I."/>
            <person name="Miller M.M."/>
            <person name="Sternberg P.W."/>
            <person name="Aroian R.V."/>
        </authorList>
    </citation>
    <scope>NUCLEOTIDE SEQUENCE</scope>
    <source>
        <strain evidence="3">HY135</strain>
    </source>
</reference>
<evidence type="ECO:0000256" key="1">
    <source>
        <dbReference type="SAM" id="MobiDB-lite"/>
    </source>
</evidence>
<feature type="compositionally biased region" description="Polar residues" evidence="1">
    <location>
        <begin position="21"/>
        <end position="35"/>
    </location>
</feature>
<organism evidence="2 3">
    <name type="scientific">Ancylostoma ceylanicum</name>
    <dbReference type="NCBI Taxonomy" id="53326"/>
    <lineage>
        <taxon>Eukaryota</taxon>
        <taxon>Metazoa</taxon>
        <taxon>Ecdysozoa</taxon>
        <taxon>Nematoda</taxon>
        <taxon>Chromadorea</taxon>
        <taxon>Rhabditida</taxon>
        <taxon>Rhabditina</taxon>
        <taxon>Rhabditomorpha</taxon>
        <taxon>Strongyloidea</taxon>
        <taxon>Ancylostomatidae</taxon>
        <taxon>Ancylostomatinae</taxon>
        <taxon>Ancylostoma</taxon>
    </lineage>
</organism>
<dbReference type="AlphaFoldDB" id="A0A016VV20"/>
<proteinExistence type="predicted"/>
<name>A0A016VV20_9BILA</name>
<gene>
    <name evidence="2" type="primary">Acey_s0004.g2158</name>
    <name evidence="2" type="ORF">Y032_0004g2158</name>
</gene>
<keyword evidence="3" id="KW-1185">Reference proteome</keyword>
<dbReference type="EMBL" id="JARK01001340">
    <property type="protein sequence ID" value="EYC31444.1"/>
    <property type="molecule type" value="Genomic_DNA"/>
</dbReference>